<dbReference type="Gene3D" id="2.130.10.130">
    <property type="entry name" value="Integrin alpha, N-terminal"/>
    <property type="match status" value="1"/>
</dbReference>
<organism evidence="2">
    <name type="scientific">Tanacetum cinerariifolium</name>
    <name type="common">Dalmatian daisy</name>
    <name type="synonym">Chrysanthemum cinerariifolium</name>
    <dbReference type="NCBI Taxonomy" id="118510"/>
    <lineage>
        <taxon>Eukaryota</taxon>
        <taxon>Viridiplantae</taxon>
        <taxon>Streptophyta</taxon>
        <taxon>Embryophyta</taxon>
        <taxon>Tracheophyta</taxon>
        <taxon>Spermatophyta</taxon>
        <taxon>Magnoliopsida</taxon>
        <taxon>eudicotyledons</taxon>
        <taxon>Gunneridae</taxon>
        <taxon>Pentapetalae</taxon>
        <taxon>asterids</taxon>
        <taxon>campanulids</taxon>
        <taxon>Asterales</taxon>
        <taxon>Asteraceae</taxon>
        <taxon>Asteroideae</taxon>
        <taxon>Anthemideae</taxon>
        <taxon>Anthemidinae</taxon>
        <taxon>Tanacetum</taxon>
    </lineage>
</organism>
<dbReference type="Pfam" id="PF13517">
    <property type="entry name" value="FG-GAP_3"/>
    <property type="match status" value="1"/>
</dbReference>
<proteinExistence type="predicted"/>
<dbReference type="SUPFAM" id="SSF69318">
    <property type="entry name" value="Integrin alpha N-terminal domain"/>
    <property type="match status" value="1"/>
</dbReference>
<dbReference type="InterPro" id="IPR028994">
    <property type="entry name" value="Integrin_alpha_N"/>
</dbReference>
<evidence type="ECO:0000256" key="1">
    <source>
        <dbReference type="ARBA" id="ARBA00022729"/>
    </source>
</evidence>
<sequence>LAFAPTQPLAAGEVINVSIPDQLAGFDGSRALRQVGQFTVAAGGTGTGLLLAGPSGRAIAARNSYEGFAVDVLSTNGQILLNTGRARFSLQPVIAGLGDQAHDLAVGDLDADGDLDLVVPNYARDSVYVLFNNGAGYFANRLAVAVGSRPAVAAGTGMARTNLGDLDGDHDLDLVTNNGLVFLNDGAGTFSS</sequence>
<accession>A0A699R878</accession>
<evidence type="ECO:0000313" key="2">
    <source>
        <dbReference type="EMBL" id="GFC81925.1"/>
    </source>
</evidence>
<evidence type="ECO:0008006" key="3">
    <source>
        <dbReference type="Google" id="ProtNLM"/>
    </source>
</evidence>
<name>A0A699R878_TANCI</name>
<gene>
    <name evidence="2" type="ORF">Tci_853895</name>
</gene>
<dbReference type="EMBL" id="BKCJ011081921">
    <property type="protein sequence ID" value="GFC81925.1"/>
    <property type="molecule type" value="Genomic_DNA"/>
</dbReference>
<feature type="non-terminal residue" evidence="2">
    <location>
        <position position="1"/>
    </location>
</feature>
<protein>
    <recommendedName>
        <fullName evidence="3">VCBS repeat-containing protein</fullName>
    </recommendedName>
</protein>
<comment type="caution">
    <text evidence="2">The sequence shown here is derived from an EMBL/GenBank/DDBJ whole genome shotgun (WGS) entry which is preliminary data.</text>
</comment>
<dbReference type="InterPro" id="IPR013517">
    <property type="entry name" value="FG-GAP"/>
</dbReference>
<reference evidence="2" key="1">
    <citation type="journal article" date="2019" name="Sci. Rep.">
        <title>Draft genome of Tanacetum cinerariifolium, the natural source of mosquito coil.</title>
        <authorList>
            <person name="Yamashiro T."/>
            <person name="Shiraishi A."/>
            <person name="Satake H."/>
            <person name="Nakayama K."/>
        </authorList>
    </citation>
    <scope>NUCLEOTIDE SEQUENCE</scope>
</reference>
<dbReference type="AlphaFoldDB" id="A0A699R878"/>
<keyword evidence="1" id="KW-0732">Signal</keyword>
<dbReference type="PANTHER" id="PTHR46580">
    <property type="entry name" value="SENSOR KINASE-RELATED"/>
    <property type="match status" value="1"/>
</dbReference>
<feature type="non-terminal residue" evidence="2">
    <location>
        <position position="192"/>
    </location>
</feature>